<dbReference type="HOGENOM" id="CLU_3213576_0_0_4"/>
<proteinExistence type="predicted"/>
<dbReference type="AlphaFoldDB" id="A0A0E1WA64"/>
<accession>A0A0E1WA64</accession>
<evidence type="ECO:0000313" key="1">
    <source>
        <dbReference type="EMBL" id="EET09241.1"/>
    </source>
</evidence>
<dbReference type="EMBL" id="CM000832">
    <property type="protein sequence ID" value="EET09241.1"/>
    <property type="molecule type" value="Genomic_DNA"/>
</dbReference>
<sequence>MQIQTTQLTTMKSKGYVGVARQAIARYVIEIQIFYRRIAMLSQA</sequence>
<name>A0A0E1WA64_BURPE</name>
<dbReference type="Proteomes" id="UP000001812">
    <property type="component" value="Chromosome I"/>
</dbReference>
<organism evidence="1">
    <name type="scientific">Burkholderia pseudomallei 1710a</name>
    <dbReference type="NCBI Taxonomy" id="320371"/>
    <lineage>
        <taxon>Bacteria</taxon>
        <taxon>Pseudomonadati</taxon>
        <taxon>Pseudomonadota</taxon>
        <taxon>Betaproteobacteria</taxon>
        <taxon>Burkholderiales</taxon>
        <taxon>Burkholderiaceae</taxon>
        <taxon>Burkholderia</taxon>
        <taxon>pseudomallei group</taxon>
    </lineage>
</organism>
<protein>
    <submittedName>
        <fullName evidence="1">Uncharacterized protein</fullName>
    </submittedName>
</protein>
<gene>
    <name evidence="1" type="ORF">BURPS1710A_2500</name>
</gene>
<reference evidence="1" key="1">
    <citation type="submission" date="2009-05" db="EMBL/GenBank/DDBJ databases">
        <authorList>
            <person name="Harkins D.M."/>
            <person name="DeShazer D."/>
            <person name="Woods D.E."/>
            <person name="Brinkac L.M."/>
            <person name="Brown K.A."/>
            <person name="Hung G.C."/>
            <person name="Tuanyok A."/>
            <person name="Zhang B."/>
            <person name="Nierman W.C."/>
        </authorList>
    </citation>
    <scope>NUCLEOTIDE SEQUENCE [LARGE SCALE GENOMIC DNA]</scope>
    <source>
        <strain evidence="1">1710a</strain>
    </source>
</reference>